<feature type="domain" description="N-acetyltransferase" evidence="1">
    <location>
        <begin position="28"/>
        <end position="181"/>
    </location>
</feature>
<dbReference type="PROSITE" id="PS51186">
    <property type="entry name" value="GNAT"/>
    <property type="match status" value="1"/>
</dbReference>
<dbReference type="InterPro" id="IPR016181">
    <property type="entry name" value="Acyl_CoA_acyltransferase"/>
</dbReference>
<organism evidence="2 3">
    <name type="scientific">Streptomyces fradiae ATCC 10745 = DSM 40063</name>
    <dbReference type="NCBI Taxonomy" id="1319510"/>
    <lineage>
        <taxon>Bacteria</taxon>
        <taxon>Bacillati</taxon>
        <taxon>Actinomycetota</taxon>
        <taxon>Actinomycetes</taxon>
        <taxon>Kitasatosporales</taxon>
        <taxon>Streptomycetaceae</taxon>
        <taxon>Streptomyces</taxon>
    </lineage>
</organism>
<dbReference type="Gene3D" id="3.40.630.30">
    <property type="match status" value="1"/>
</dbReference>
<evidence type="ECO:0000259" key="1">
    <source>
        <dbReference type="PROSITE" id="PS51186"/>
    </source>
</evidence>
<dbReference type="Pfam" id="PF00583">
    <property type="entry name" value="Acetyltransf_1"/>
    <property type="match status" value="1"/>
</dbReference>
<gene>
    <name evidence="2" type="ORF">K701_00295</name>
</gene>
<dbReference type="Proteomes" id="UP000731519">
    <property type="component" value="Unassembled WGS sequence"/>
</dbReference>
<dbReference type="CDD" id="cd04301">
    <property type="entry name" value="NAT_SF"/>
    <property type="match status" value="1"/>
</dbReference>
<dbReference type="SUPFAM" id="SSF55729">
    <property type="entry name" value="Acyl-CoA N-acyltransferases (Nat)"/>
    <property type="match status" value="1"/>
</dbReference>
<keyword evidence="3" id="KW-1185">Reference proteome</keyword>
<evidence type="ECO:0000313" key="3">
    <source>
        <dbReference type="Proteomes" id="UP000731519"/>
    </source>
</evidence>
<sequence>MRDTFMGRRLVPLTLDNLPDLPKRCRTCVFWELDPVSGEAAAKAGTPELEKEAWISAVLLDWGSCGRVVYVDEVPVGYVMYAPPAYVPRSLAFPTSPVSSDAVQLMTAWITPGYQGQGLGRVMVQTVAKDLLRRGFKAVEAFGDARWKEPACVLPVDHLLSVGFKTVRPHPVHPRLRLELRSSLSWKEDVEMALDRLLGAVQKEPVLRPL</sequence>
<evidence type="ECO:0000313" key="2">
    <source>
        <dbReference type="EMBL" id="KAF0651845.1"/>
    </source>
</evidence>
<reference evidence="2 3" key="1">
    <citation type="submission" date="2013-05" db="EMBL/GenBank/DDBJ databases">
        <title>Genome Sequence of Streptomyces fradiae.</title>
        <authorList>
            <person name="Kirby R."/>
        </authorList>
    </citation>
    <scope>NUCLEOTIDE SEQUENCE [LARGE SCALE GENOMIC DNA]</scope>
    <source>
        <strain evidence="2 3">ATCC 10745</strain>
    </source>
</reference>
<comment type="caution">
    <text evidence="2">The sequence shown here is derived from an EMBL/GenBank/DDBJ whole genome shotgun (WGS) entry which is preliminary data.</text>
</comment>
<dbReference type="EMBL" id="ASYR01000001">
    <property type="protein sequence ID" value="KAF0651845.1"/>
    <property type="molecule type" value="Genomic_DNA"/>
</dbReference>
<name>A0ABQ6Y2E0_STRFR</name>
<proteinExistence type="predicted"/>
<protein>
    <submittedName>
        <fullName evidence="2">N-acetyltransferase GCN5</fullName>
    </submittedName>
</protein>
<accession>A0ABQ6Y2E0</accession>
<dbReference type="InterPro" id="IPR000182">
    <property type="entry name" value="GNAT_dom"/>
</dbReference>